<dbReference type="PROSITE" id="PS00211">
    <property type="entry name" value="ABC_TRANSPORTER_1"/>
    <property type="match status" value="1"/>
</dbReference>
<reference evidence="14 15" key="1">
    <citation type="journal article" date="2015" name="Genome Announc.">
        <title>Expanding the biotechnology potential of lactobacilli through comparative genomics of 213 strains and associated genera.</title>
        <authorList>
            <person name="Sun Z."/>
            <person name="Harris H.M."/>
            <person name="McCann A."/>
            <person name="Guo C."/>
            <person name="Argimon S."/>
            <person name="Zhang W."/>
            <person name="Yang X."/>
            <person name="Jeffery I.B."/>
            <person name="Cooney J.C."/>
            <person name="Kagawa T.F."/>
            <person name="Liu W."/>
            <person name="Song Y."/>
            <person name="Salvetti E."/>
            <person name="Wrobel A."/>
            <person name="Rasinkangas P."/>
            <person name="Parkhill J."/>
            <person name="Rea M.C."/>
            <person name="O'Sullivan O."/>
            <person name="Ritari J."/>
            <person name="Douillard F.P."/>
            <person name="Paul Ross R."/>
            <person name="Yang R."/>
            <person name="Briner A.E."/>
            <person name="Felis G.E."/>
            <person name="de Vos W.M."/>
            <person name="Barrangou R."/>
            <person name="Klaenhammer T.R."/>
            <person name="Caufield P.W."/>
            <person name="Cui Y."/>
            <person name="Zhang H."/>
            <person name="O'Toole P.W."/>
        </authorList>
    </citation>
    <scope>NUCLEOTIDE SEQUENCE [LARGE SCALE GENOMIC DNA]</scope>
    <source>
        <strain evidence="14 15">JCM 15530</strain>
    </source>
</reference>
<dbReference type="STRING" id="1302272.FC96_GL000732"/>
<dbReference type="GO" id="GO:0005524">
    <property type="term" value="F:ATP binding"/>
    <property type="evidence" value="ECO:0007669"/>
    <property type="project" value="UniProtKB-KW"/>
</dbReference>
<accession>A0A0R1HKT9</accession>
<organism evidence="14 15">
    <name type="scientific">Secundilactobacillus kimchicus JCM 15530</name>
    <dbReference type="NCBI Taxonomy" id="1302272"/>
    <lineage>
        <taxon>Bacteria</taxon>
        <taxon>Bacillati</taxon>
        <taxon>Bacillota</taxon>
        <taxon>Bacilli</taxon>
        <taxon>Lactobacillales</taxon>
        <taxon>Lactobacillaceae</taxon>
        <taxon>Secundilactobacillus</taxon>
    </lineage>
</organism>
<dbReference type="InterPro" id="IPR003838">
    <property type="entry name" value="ABC3_permease_C"/>
</dbReference>
<evidence type="ECO:0000256" key="10">
    <source>
        <dbReference type="ARBA" id="ARBA00023136"/>
    </source>
</evidence>
<dbReference type="Proteomes" id="UP000050911">
    <property type="component" value="Unassembled WGS sequence"/>
</dbReference>
<feature type="transmembrane region" description="Helical" evidence="12">
    <location>
        <begin position="609"/>
        <end position="629"/>
    </location>
</feature>
<name>A0A0R1HKT9_9LACO</name>
<dbReference type="GO" id="GO:0098796">
    <property type="term" value="C:membrane protein complex"/>
    <property type="evidence" value="ECO:0007669"/>
    <property type="project" value="UniProtKB-ARBA"/>
</dbReference>
<feature type="transmembrane region" description="Helical" evidence="12">
    <location>
        <begin position="515"/>
        <end position="542"/>
    </location>
</feature>
<feature type="transmembrane region" description="Helical" evidence="12">
    <location>
        <begin position="265"/>
        <end position="285"/>
    </location>
</feature>
<dbReference type="SMART" id="SM00382">
    <property type="entry name" value="AAA"/>
    <property type="match status" value="1"/>
</dbReference>
<dbReference type="CDD" id="cd03255">
    <property type="entry name" value="ABC_MJ0796_LolCDE_FtsE"/>
    <property type="match status" value="1"/>
</dbReference>
<dbReference type="InterPro" id="IPR025857">
    <property type="entry name" value="MacB_PCD"/>
</dbReference>
<dbReference type="InterPro" id="IPR017911">
    <property type="entry name" value="MacB-like_ATP-bd"/>
</dbReference>
<keyword evidence="7" id="KW-0067">ATP-binding</keyword>
<keyword evidence="9 12" id="KW-1133">Transmembrane helix</keyword>
<comment type="subcellular location">
    <subcellularLocation>
        <location evidence="1">Cell inner membrane</location>
        <topology evidence="1">Multi-pass membrane protein</topology>
    </subcellularLocation>
</comment>
<evidence type="ECO:0000256" key="12">
    <source>
        <dbReference type="SAM" id="Phobius"/>
    </source>
</evidence>
<dbReference type="Gene3D" id="3.40.50.300">
    <property type="entry name" value="P-loop containing nucleotide triphosphate hydrolases"/>
    <property type="match status" value="1"/>
</dbReference>
<keyword evidence="3" id="KW-1003">Cell membrane</keyword>
<dbReference type="OrthoDB" id="2079174at2"/>
<keyword evidence="10 12" id="KW-0472">Membrane</keyword>
<evidence type="ECO:0000256" key="5">
    <source>
        <dbReference type="ARBA" id="ARBA00022692"/>
    </source>
</evidence>
<dbReference type="Pfam" id="PF02687">
    <property type="entry name" value="FtsX"/>
    <property type="match status" value="1"/>
</dbReference>
<gene>
    <name evidence="14" type="ORF">FC96_GL000732</name>
</gene>
<dbReference type="GO" id="GO:0006865">
    <property type="term" value="P:amino acid transport"/>
    <property type="evidence" value="ECO:0007669"/>
    <property type="project" value="UniProtKB-KW"/>
</dbReference>
<dbReference type="InterPro" id="IPR017871">
    <property type="entry name" value="ABC_transporter-like_CS"/>
</dbReference>
<evidence type="ECO:0000256" key="8">
    <source>
        <dbReference type="ARBA" id="ARBA00022970"/>
    </source>
</evidence>
<dbReference type="Pfam" id="PF12704">
    <property type="entry name" value="MacB_PCD"/>
    <property type="match status" value="1"/>
</dbReference>
<evidence type="ECO:0000313" key="14">
    <source>
        <dbReference type="EMBL" id="KRK47110.1"/>
    </source>
</evidence>
<dbReference type="EMBL" id="AZCX01000012">
    <property type="protein sequence ID" value="KRK47110.1"/>
    <property type="molecule type" value="Genomic_DNA"/>
</dbReference>
<keyword evidence="4" id="KW-0997">Cell inner membrane</keyword>
<dbReference type="InterPro" id="IPR027417">
    <property type="entry name" value="P-loop_NTPase"/>
</dbReference>
<protein>
    <submittedName>
        <fullName evidence="14">Phosphonate-transporting ATPase</fullName>
    </submittedName>
</protein>
<dbReference type="PROSITE" id="PS50893">
    <property type="entry name" value="ABC_TRANSPORTER_2"/>
    <property type="match status" value="1"/>
</dbReference>
<dbReference type="Pfam" id="PF00005">
    <property type="entry name" value="ABC_tran"/>
    <property type="match status" value="1"/>
</dbReference>
<dbReference type="GO" id="GO:0005886">
    <property type="term" value="C:plasma membrane"/>
    <property type="evidence" value="ECO:0007669"/>
    <property type="project" value="UniProtKB-SubCell"/>
</dbReference>
<sequence length="648" mass="71891">MSFLELRDIRKAYHVNKETFPVLKGINLEFNRGEFVSILGESGGGKTTLMNIIGGLDDDYEGEVLLDGKSLRNNTEKEWDAYRRETIGFVFQSFNLISHLSILDNVLVSLEMTTLSRQEQVERAKTLLKVVGLSGHEDKFPNQLSGGQKQRVAIARALAPDPEIIIADEPTGALDAQNTLEILALLDEIAKDDKLVITVTHSQEVADHGTRIVHMENGVIDDEIQVQPSYRTSDKTAKPSTKALSLWDLVKMSLKHMQYNLRRNVLIVFGASIGIFSVIMMLGLGEGITGYINHQIYSQVNPMSIQVAQNTKHTDPNSREMTKADVNRLKQLDHVESVETGYLGGSGTFHYKGDNVNVSRFQSTNSTVLPKSIKWGHFPKDGEMAINIALAKHYYAKDPKKIIGQTVTFFIPTMNNKHQPVSLHKKVKISGVLGDESGVILTYKTIQDFFKTKNMTVKPNFATVNISSFAFVKGVQKKINAIKDPIPDSSRETDSRYQITGAGALVDTLNTYLELAIWVLAGVSAISLLVSAIMIIVVLYISVTERTKEIGILRALGVQRRNIRTLFISEAFFLGLFSSIWATIFSYVASVIINHISLATSVDYAIIDIHVLYVLFGTLISILIALFAAQSPSRRAAKLDPIEALAYE</sequence>
<evidence type="ECO:0000256" key="4">
    <source>
        <dbReference type="ARBA" id="ARBA00022519"/>
    </source>
</evidence>
<dbReference type="InterPro" id="IPR003593">
    <property type="entry name" value="AAA+_ATPase"/>
</dbReference>
<feature type="domain" description="ABC transporter" evidence="13">
    <location>
        <begin position="4"/>
        <end position="242"/>
    </location>
</feature>
<evidence type="ECO:0000256" key="3">
    <source>
        <dbReference type="ARBA" id="ARBA00022475"/>
    </source>
</evidence>
<evidence type="ECO:0000256" key="9">
    <source>
        <dbReference type="ARBA" id="ARBA00022989"/>
    </source>
</evidence>
<keyword evidence="6" id="KW-0547">Nucleotide-binding</keyword>
<evidence type="ECO:0000256" key="7">
    <source>
        <dbReference type="ARBA" id="ARBA00022840"/>
    </source>
</evidence>
<keyword evidence="8" id="KW-0029">Amino-acid transport</keyword>
<dbReference type="PANTHER" id="PTHR42798">
    <property type="entry name" value="LIPOPROTEIN-RELEASING SYSTEM ATP-BINDING PROTEIN LOLD"/>
    <property type="match status" value="1"/>
</dbReference>
<dbReference type="RefSeq" id="WP_056943080.1">
    <property type="nucleotide sequence ID" value="NZ_AZCX01000012.1"/>
</dbReference>
<comment type="similarity">
    <text evidence="11">Belongs to the ABC transporter superfamily. Macrolide exporter (TC 3.A.1.122) family.</text>
</comment>
<evidence type="ECO:0000256" key="2">
    <source>
        <dbReference type="ARBA" id="ARBA00022448"/>
    </source>
</evidence>
<evidence type="ECO:0000256" key="1">
    <source>
        <dbReference type="ARBA" id="ARBA00004429"/>
    </source>
</evidence>
<dbReference type="SUPFAM" id="SSF52540">
    <property type="entry name" value="P-loop containing nucleoside triphosphate hydrolases"/>
    <property type="match status" value="1"/>
</dbReference>
<dbReference type="GO" id="GO:0016887">
    <property type="term" value="F:ATP hydrolysis activity"/>
    <property type="evidence" value="ECO:0007669"/>
    <property type="project" value="InterPro"/>
</dbReference>
<keyword evidence="2" id="KW-0813">Transport</keyword>
<dbReference type="PANTHER" id="PTHR42798:SF6">
    <property type="entry name" value="CELL DIVISION ATP-BINDING PROTEIN FTSE"/>
    <property type="match status" value="1"/>
</dbReference>
<proteinExistence type="inferred from homology"/>
<keyword evidence="5 12" id="KW-0812">Transmembrane</keyword>
<evidence type="ECO:0000256" key="6">
    <source>
        <dbReference type="ARBA" id="ARBA00022741"/>
    </source>
</evidence>
<dbReference type="InterPro" id="IPR003439">
    <property type="entry name" value="ABC_transporter-like_ATP-bd"/>
</dbReference>
<dbReference type="GO" id="GO:0022857">
    <property type="term" value="F:transmembrane transporter activity"/>
    <property type="evidence" value="ECO:0007669"/>
    <property type="project" value="UniProtKB-ARBA"/>
</dbReference>
<keyword evidence="15" id="KW-1185">Reference proteome</keyword>
<dbReference type="AlphaFoldDB" id="A0A0R1HKT9"/>
<evidence type="ECO:0000313" key="15">
    <source>
        <dbReference type="Proteomes" id="UP000050911"/>
    </source>
</evidence>
<dbReference type="FunFam" id="3.40.50.300:FF:000032">
    <property type="entry name" value="Export ABC transporter ATP-binding protein"/>
    <property type="match status" value="1"/>
</dbReference>
<dbReference type="PATRIC" id="fig|1302272.5.peg.732"/>
<evidence type="ECO:0000259" key="13">
    <source>
        <dbReference type="PROSITE" id="PS50893"/>
    </source>
</evidence>
<evidence type="ECO:0000256" key="11">
    <source>
        <dbReference type="ARBA" id="ARBA00038388"/>
    </source>
</evidence>
<comment type="caution">
    <text evidence="14">The sequence shown here is derived from an EMBL/GenBank/DDBJ whole genome shotgun (WGS) entry which is preliminary data.</text>
</comment>
<feature type="transmembrane region" description="Helical" evidence="12">
    <location>
        <begin position="563"/>
        <end position="589"/>
    </location>
</feature>